<comment type="caution">
    <text evidence="2">The sequence shown here is derived from an EMBL/GenBank/DDBJ whole genome shotgun (WGS) entry which is preliminary data.</text>
</comment>
<dbReference type="Gene3D" id="3.40.50.150">
    <property type="entry name" value="Vaccinia Virus protein VP39"/>
    <property type="match status" value="1"/>
</dbReference>
<dbReference type="InterPro" id="IPR051720">
    <property type="entry name" value="rRNA_MeTrfase/Polyamine_Synth"/>
</dbReference>
<evidence type="ECO:0000313" key="3">
    <source>
        <dbReference type="Proteomes" id="UP000530660"/>
    </source>
</evidence>
<dbReference type="InterPro" id="IPR025714">
    <property type="entry name" value="Methyltranfer_dom"/>
</dbReference>
<dbReference type="Proteomes" id="UP000530660">
    <property type="component" value="Unassembled WGS sequence"/>
</dbReference>
<dbReference type="Pfam" id="PF13847">
    <property type="entry name" value="Methyltransf_31"/>
    <property type="match status" value="1"/>
</dbReference>
<name>A0A7J7IJ67_9RHOD</name>
<dbReference type="GO" id="GO:0003676">
    <property type="term" value="F:nucleic acid binding"/>
    <property type="evidence" value="ECO:0007669"/>
    <property type="project" value="InterPro"/>
</dbReference>
<evidence type="ECO:0000313" key="2">
    <source>
        <dbReference type="EMBL" id="KAF6002729.1"/>
    </source>
</evidence>
<keyword evidence="2" id="KW-0489">Methyltransferase</keyword>
<proteinExistence type="predicted"/>
<accession>A0A7J7IJ67</accession>
<dbReference type="PANTHER" id="PTHR23290">
    <property type="entry name" value="RRNA N6-ADENOSINE-METHYLTRANSFERASE METTL5"/>
    <property type="match status" value="1"/>
</dbReference>
<dbReference type="InterPro" id="IPR029063">
    <property type="entry name" value="SAM-dependent_MTases_sf"/>
</dbReference>
<sequence length="220" mass="24465">MSLSLREIETLLSQLPWRQFQTPRLQLEQYTTPVHLAARIAHHVALSVPAKERGSQLVVDLGTGTGVLAFALHLAGFDHIVGVDIDSDALQLAKVNAEKLQELCSTSAERPVDFALMDIQTSSLALTGAPFDIAVLNPPFGTRRHAADVAFLEVACRVSRRLVYSLHKSTTRGYISKKLERLGYAARVYAQLRFDLAATYAFHTRRSVDLEVDLWQVELK</sequence>
<dbReference type="EMBL" id="VWRR01000009">
    <property type="protein sequence ID" value="KAF6002729.1"/>
    <property type="molecule type" value="Genomic_DNA"/>
</dbReference>
<dbReference type="InterPro" id="IPR002052">
    <property type="entry name" value="DNA_methylase_N6_adenine_CS"/>
</dbReference>
<dbReference type="OrthoDB" id="7848332at2759"/>
<dbReference type="PROSITE" id="PS00092">
    <property type="entry name" value="N6_MTASE"/>
    <property type="match status" value="1"/>
</dbReference>
<keyword evidence="3" id="KW-1185">Reference proteome</keyword>
<dbReference type="GO" id="GO:0032259">
    <property type="term" value="P:methylation"/>
    <property type="evidence" value="ECO:0007669"/>
    <property type="project" value="UniProtKB-KW"/>
</dbReference>
<evidence type="ECO:0000259" key="1">
    <source>
        <dbReference type="Pfam" id="PF13847"/>
    </source>
</evidence>
<dbReference type="AlphaFoldDB" id="A0A7J7IJ67"/>
<reference evidence="2 3" key="1">
    <citation type="journal article" date="2020" name="J. Phycol.">
        <title>Comparative genome analysis reveals Cyanidiococcus gen. nov., a new extremophilic red algal genus sister to Cyanidioschyzon (Cyanidioschyzonaceae, Rhodophyta).</title>
        <authorList>
            <person name="Liu S.-L."/>
            <person name="Chiang Y.-R."/>
            <person name="Yoon H.S."/>
            <person name="Fu H.-Y."/>
        </authorList>
    </citation>
    <scope>NUCLEOTIDE SEQUENCE [LARGE SCALE GENOMIC DNA]</scope>
    <source>
        <strain evidence="2 3">THAL066</strain>
    </source>
</reference>
<dbReference type="SUPFAM" id="SSF53335">
    <property type="entry name" value="S-adenosyl-L-methionine-dependent methyltransferases"/>
    <property type="match status" value="1"/>
</dbReference>
<dbReference type="CDD" id="cd02440">
    <property type="entry name" value="AdoMet_MTases"/>
    <property type="match status" value="1"/>
</dbReference>
<dbReference type="GO" id="GO:0008168">
    <property type="term" value="F:methyltransferase activity"/>
    <property type="evidence" value="ECO:0007669"/>
    <property type="project" value="UniProtKB-KW"/>
</dbReference>
<dbReference type="PANTHER" id="PTHR23290:SF0">
    <property type="entry name" value="RRNA N6-ADENOSINE-METHYLTRANSFERASE METTL5"/>
    <property type="match status" value="1"/>
</dbReference>
<protein>
    <submittedName>
        <fullName evidence="2">Methyltransferase-like protein 5</fullName>
    </submittedName>
</protein>
<keyword evidence="2" id="KW-0808">Transferase</keyword>
<organism evidence="2 3">
    <name type="scientific">Cyanidiococcus yangmingshanensis</name>
    <dbReference type="NCBI Taxonomy" id="2690220"/>
    <lineage>
        <taxon>Eukaryota</taxon>
        <taxon>Rhodophyta</taxon>
        <taxon>Bangiophyceae</taxon>
        <taxon>Cyanidiales</taxon>
        <taxon>Cyanidiaceae</taxon>
        <taxon>Cyanidiococcus</taxon>
    </lineage>
</organism>
<feature type="domain" description="Methyltransferase" evidence="1">
    <location>
        <begin position="58"/>
        <end position="160"/>
    </location>
</feature>
<gene>
    <name evidence="2" type="primary">METTL5</name>
    <name evidence="2" type="ORF">F1559_002448</name>
</gene>